<name>A0AAD4LBA8_9AGAM</name>
<feature type="region of interest" description="Disordered" evidence="1">
    <location>
        <begin position="606"/>
        <end position="638"/>
    </location>
</feature>
<keyword evidence="2" id="KW-1133">Transmembrane helix</keyword>
<keyword evidence="3" id="KW-0732">Signal</keyword>
<keyword evidence="2" id="KW-0472">Membrane</keyword>
<evidence type="ECO:0000313" key="5">
    <source>
        <dbReference type="Proteomes" id="UP001201163"/>
    </source>
</evidence>
<proteinExistence type="predicted"/>
<feature type="compositionally biased region" description="Low complexity" evidence="1">
    <location>
        <begin position="129"/>
        <end position="148"/>
    </location>
</feature>
<feature type="compositionally biased region" description="Basic residues" evidence="1">
    <location>
        <begin position="327"/>
        <end position="355"/>
    </location>
</feature>
<gene>
    <name evidence="4" type="ORF">EDB92DRAFT_1109845</name>
</gene>
<reference evidence="4" key="1">
    <citation type="submission" date="2022-01" db="EMBL/GenBank/DDBJ databases">
        <title>Comparative genomics reveals a dynamic genome evolution in the ectomycorrhizal milk-cap (Lactarius) mushrooms.</title>
        <authorList>
            <consortium name="DOE Joint Genome Institute"/>
            <person name="Lebreton A."/>
            <person name="Tang N."/>
            <person name="Kuo A."/>
            <person name="LaButti K."/>
            <person name="Drula E."/>
            <person name="Barry K."/>
            <person name="Clum A."/>
            <person name="Lipzen A."/>
            <person name="Mousain D."/>
            <person name="Ng V."/>
            <person name="Wang R."/>
            <person name="Wang X."/>
            <person name="Dai Y."/>
            <person name="Henrissat B."/>
            <person name="Grigoriev I.V."/>
            <person name="Guerin-Laguette A."/>
            <person name="Yu F."/>
            <person name="Martin F.M."/>
        </authorList>
    </citation>
    <scope>NUCLEOTIDE SEQUENCE</scope>
    <source>
        <strain evidence="4">QP</strain>
    </source>
</reference>
<feature type="region of interest" description="Disordered" evidence="1">
    <location>
        <begin position="411"/>
        <end position="446"/>
    </location>
</feature>
<evidence type="ECO:0000256" key="1">
    <source>
        <dbReference type="SAM" id="MobiDB-lite"/>
    </source>
</evidence>
<comment type="caution">
    <text evidence="4">The sequence shown here is derived from an EMBL/GenBank/DDBJ whole genome shotgun (WGS) entry which is preliminary data.</text>
</comment>
<feature type="compositionally biased region" description="Basic and acidic residues" evidence="1">
    <location>
        <begin position="186"/>
        <end position="201"/>
    </location>
</feature>
<sequence>MSIFGRTSLLIIAISTPALTLGNAGFYYRPSHYPPYNPHRQSNPPERSNVLGGAQLHVFDYKRPLVDSPTQAPPAYAQPVYDKPTVHAPPVYDSPAVHAPHMYDPPAIYAPPVYAPHVYAPPVAYTQPPYNSPTTTTPPTTHTLPVTTGQPYNPPAAYTSADNSPAASSTSTRASHTSATYTPAPTHEDTPELPEATHEGANKGVPEDTPEQAHKGTPEDAHKDAPEDTPQEARKGTPEDAHEDAPENTSEDAHKGAPEDTSKDAHNDALEVTSEDAHKDVPKDSHKDVPESIPEDTYEEPTPPSRGHGKPSPLPNSVDRRNAPRVSRTKISRNAKRALPRQGHTRRFPFLRKRQQPGQHTVAPVTVNMIPGAGHATSTSSALATTTANALPASPSPLAPGIRIDTSQDALSFSSNPESTMPSVEAPTPPGSSHSEGSHDANLDAGGPALHTNKVTAIASVLSIVIGLIVFITIVKLTSNAMRKRKHPVGLGKYEDHLSSKGLIPEMSDKGHFESHDVIITRPDGSEISPLSSSRSSSPSLRPLDPRVVNPSPSPHPMPTFAPPPVPTSPLAMPYVKLLSPTDNLAQQNIMQDRVSEASEIMSVSTTTTDTSERPSASDGEVVGRQSSHRRMRSAPGSVVWSARSSAATGKFTSGVSGSEGYWESIDVCGLESAGRVARRSSRGRSVAMSVMW</sequence>
<feature type="transmembrane region" description="Helical" evidence="2">
    <location>
        <begin position="457"/>
        <end position="477"/>
    </location>
</feature>
<feature type="compositionally biased region" description="Low complexity" evidence="1">
    <location>
        <begin position="529"/>
        <end position="547"/>
    </location>
</feature>
<feature type="compositionally biased region" description="Pro residues" evidence="1">
    <location>
        <begin position="552"/>
        <end position="563"/>
    </location>
</feature>
<feature type="compositionally biased region" description="Low complexity" evidence="1">
    <location>
        <begin position="164"/>
        <end position="180"/>
    </location>
</feature>
<dbReference type="Proteomes" id="UP001201163">
    <property type="component" value="Unassembled WGS sequence"/>
</dbReference>
<evidence type="ECO:0000256" key="2">
    <source>
        <dbReference type="SAM" id="Phobius"/>
    </source>
</evidence>
<dbReference type="AlphaFoldDB" id="A0AAD4LBA8"/>
<feature type="compositionally biased region" description="Polar residues" evidence="1">
    <location>
        <begin position="411"/>
        <end position="422"/>
    </location>
</feature>
<keyword evidence="5" id="KW-1185">Reference proteome</keyword>
<accession>A0AAD4LBA8</accession>
<feature type="region of interest" description="Disordered" evidence="1">
    <location>
        <begin position="129"/>
        <end position="361"/>
    </location>
</feature>
<organism evidence="4 5">
    <name type="scientific">Lactarius akahatsu</name>
    <dbReference type="NCBI Taxonomy" id="416441"/>
    <lineage>
        <taxon>Eukaryota</taxon>
        <taxon>Fungi</taxon>
        <taxon>Dikarya</taxon>
        <taxon>Basidiomycota</taxon>
        <taxon>Agaricomycotina</taxon>
        <taxon>Agaricomycetes</taxon>
        <taxon>Russulales</taxon>
        <taxon>Russulaceae</taxon>
        <taxon>Lactarius</taxon>
    </lineage>
</organism>
<dbReference type="EMBL" id="JAKELL010000046">
    <property type="protein sequence ID" value="KAH8987582.1"/>
    <property type="molecule type" value="Genomic_DNA"/>
</dbReference>
<evidence type="ECO:0000313" key="4">
    <source>
        <dbReference type="EMBL" id="KAH8987582.1"/>
    </source>
</evidence>
<feature type="compositionally biased region" description="Basic and acidic residues" evidence="1">
    <location>
        <begin position="211"/>
        <end position="290"/>
    </location>
</feature>
<feature type="chain" id="PRO_5041921833" evidence="3">
    <location>
        <begin position="21"/>
        <end position="693"/>
    </location>
</feature>
<feature type="region of interest" description="Disordered" evidence="1">
    <location>
        <begin position="521"/>
        <end position="563"/>
    </location>
</feature>
<feature type="signal peptide" evidence="3">
    <location>
        <begin position="1"/>
        <end position="20"/>
    </location>
</feature>
<protein>
    <submittedName>
        <fullName evidence="4">Uncharacterized protein</fullName>
    </submittedName>
</protein>
<keyword evidence="2" id="KW-0812">Transmembrane</keyword>
<evidence type="ECO:0000256" key="3">
    <source>
        <dbReference type="SAM" id="SignalP"/>
    </source>
</evidence>